<comment type="caution">
    <text evidence="1">The sequence shown here is derived from an EMBL/GenBank/DDBJ whole genome shotgun (WGS) entry which is preliminary data.</text>
</comment>
<reference evidence="1" key="1">
    <citation type="submission" date="2021-02" db="EMBL/GenBank/DDBJ databases">
        <authorList>
            <person name="Dougan E. K."/>
            <person name="Rhodes N."/>
            <person name="Thang M."/>
            <person name="Chan C."/>
        </authorList>
    </citation>
    <scope>NUCLEOTIDE SEQUENCE</scope>
</reference>
<evidence type="ECO:0000313" key="1">
    <source>
        <dbReference type="EMBL" id="CAE7592585.1"/>
    </source>
</evidence>
<dbReference type="Proteomes" id="UP000604046">
    <property type="component" value="Unassembled WGS sequence"/>
</dbReference>
<dbReference type="OrthoDB" id="434998at2759"/>
<name>A0A812UZC0_9DINO</name>
<gene>
    <name evidence="1" type="ORF">SNAT2548_LOCUS33735</name>
</gene>
<sequence length="59" mass="6323">ALVKWNADAARVDIGWIGEKLDYMHAINTAYMQEIKDVVSGASGAEDLLQGTQAATDSL</sequence>
<dbReference type="AlphaFoldDB" id="A0A812UZC0"/>
<accession>A0A812UZC0</accession>
<organism evidence="1 2">
    <name type="scientific">Symbiodinium natans</name>
    <dbReference type="NCBI Taxonomy" id="878477"/>
    <lineage>
        <taxon>Eukaryota</taxon>
        <taxon>Sar</taxon>
        <taxon>Alveolata</taxon>
        <taxon>Dinophyceae</taxon>
        <taxon>Suessiales</taxon>
        <taxon>Symbiodiniaceae</taxon>
        <taxon>Symbiodinium</taxon>
    </lineage>
</organism>
<feature type="non-terminal residue" evidence="1">
    <location>
        <position position="1"/>
    </location>
</feature>
<evidence type="ECO:0000313" key="2">
    <source>
        <dbReference type="Proteomes" id="UP000604046"/>
    </source>
</evidence>
<proteinExistence type="predicted"/>
<dbReference type="EMBL" id="CAJNDS010002775">
    <property type="protein sequence ID" value="CAE7592585.1"/>
    <property type="molecule type" value="Genomic_DNA"/>
</dbReference>
<keyword evidence="2" id="KW-1185">Reference proteome</keyword>
<protein>
    <submittedName>
        <fullName evidence="1">Uncharacterized protein</fullName>
    </submittedName>
</protein>
<feature type="non-terminal residue" evidence="1">
    <location>
        <position position="59"/>
    </location>
</feature>